<dbReference type="EMBL" id="LSDK01000002">
    <property type="protein sequence ID" value="KXB79044.1"/>
    <property type="molecule type" value="Genomic_DNA"/>
</dbReference>
<evidence type="ECO:0000259" key="2">
    <source>
        <dbReference type="Pfam" id="PF04233"/>
    </source>
</evidence>
<evidence type="ECO:0000313" key="3">
    <source>
        <dbReference type="EMBL" id="KXB79044.1"/>
    </source>
</evidence>
<dbReference type="Proteomes" id="UP000070224">
    <property type="component" value="Unassembled WGS sequence"/>
</dbReference>
<protein>
    <recommendedName>
        <fullName evidence="2">Phage head morphogenesis domain-containing protein</fullName>
    </recommendedName>
</protein>
<evidence type="ECO:0000313" key="4">
    <source>
        <dbReference type="Proteomes" id="UP000070224"/>
    </source>
</evidence>
<dbReference type="AlphaFoldDB" id="A0A134BGH5"/>
<organism evidence="3 4">
    <name type="scientific">Porphyromonas somerae</name>
    <dbReference type="NCBI Taxonomy" id="322095"/>
    <lineage>
        <taxon>Bacteria</taxon>
        <taxon>Pseudomonadati</taxon>
        <taxon>Bacteroidota</taxon>
        <taxon>Bacteroidia</taxon>
        <taxon>Bacteroidales</taxon>
        <taxon>Porphyromonadaceae</taxon>
        <taxon>Porphyromonas</taxon>
    </lineage>
</organism>
<proteinExistence type="predicted"/>
<feature type="domain" description="Phage head morphogenesis" evidence="2">
    <location>
        <begin position="17"/>
        <end position="114"/>
    </location>
</feature>
<dbReference type="Pfam" id="PF04233">
    <property type="entry name" value="Phage_Mu_F"/>
    <property type="match status" value="1"/>
</dbReference>
<feature type="region of interest" description="Disordered" evidence="1">
    <location>
        <begin position="118"/>
        <end position="146"/>
    </location>
</feature>
<comment type="caution">
    <text evidence="3">The sequence shown here is derived from an EMBL/GenBank/DDBJ whole genome shotgun (WGS) entry which is preliminary data.</text>
</comment>
<dbReference type="PATRIC" id="fig|322095.3.peg.21"/>
<name>A0A134BGH5_9PORP</name>
<sequence>MGTQMQKRLLDGEGKLRSYEDWKKSIAPIASHQVGSWLRTEYDTAILRAHQASDWQEFERNRDIFPNLRWMPTTSPTPEAVHETFWASGLTLPMDDPFWKDNHPANRWNCKCSLEATDDPSTSWEKSPNTPKAQQGLEENPRHGHTFSDKHPYFPSNCSACPFNKGKKKGLKGFLERTFHARQTKDCYHCPYIDWEVAKAKFPERYEEYLQLTKDKEYRDVEFDPETGGIKASHIGHKRNSTKERYFGEEKLTSHDLEEECADTLFHAGHKVIFLDESKRDKNGDTFSALDISVDGVSMDIRSITIGKDNYVNALTSKSKQLERYNLRSDVERSDTLCLYFHDPAMFSDARVKASIRSYNRIMSTDDKDHGDDAKQIRKLLVVIRGERKVLHYEV</sequence>
<keyword evidence="4" id="KW-1185">Reference proteome</keyword>
<reference evidence="4" key="1">
    <citation type="submission" date="2016-01" db="EMBL/GenBank/DDBJ databases">
        <authorList>
            <person name="Mitreva M."/>
            <person name="Pepin K.H."/>
            <person name="Mihindukulasuriya K.A."/>
            <person name="Fulton R."/>
            <person name="Fronick C."/>
            <person name="O'Laughlin M."/>
            <person name="Miner T."/>
            <person name="Herter B."/>
            <person name="Rosa B.A."/>
            <person name="Cordes M."/>
            <person name="Tomlinson C."/>
            <person name="Wollam A."/>
            <person name="Palsikar V.B."/>
            <person name="Mardis E.R."/>
            <person name="Wilson R.K."/>
        </authorList>
    </citation>
    <scope>NUCLEOTIDE SEQUENCE [LARGE SCALE GENOMIC DNA]</scope>
    <source>
        <strain evidence="4">KA00683</strain>
    </source>
</reference>
<evidence type="ECO:0000256" key="1">
    <source>
        <dbReference type="SAM" id="MobiDB-lite"/>
    </source>
</evidence>
<dbReference type="InterPro" id="IPR006528">
    <property type="entry name" value="Phage_head_morphogenesis_dom"/>
</dbReference>
<gene>
    <name evidence="3" type="ORF">HMPREF3185_00021</name>
</gene>
<dbReference type="STRING" id="322095.HMPREF3185_00021"/>
<accession>A0A134BGH5</accession>
<feature type="compositionally biased region" description="Polar residues" evidence="1">
    <location>
        <begin position="119"/>
        <end position="133"/>
    </location>
</feature>